<dbReference type="InterPro" id="IPR011914">
    <property type="entry name" value="RfaE_dom_II"/>
</dbReference>
<dbReference type="InterPro" id="IPR004821">
    <property type="entry name" value="Cyt_trans-like"/>
</dbReference>
<comment type="subunit">
    <text evidence="4 16">Homodimer.</text>
</comment>
<evidence type="ECO:0000313" key="19">
    <source>
        <dbReference type="EMBL" id="CRK85998.1"/>
    </source>
</evidence>
<evidence type="ECO:0000256" key="6">
    <source>
        <dbReference type="ARBA" id="ARBA00022695"/>
    </source>
</evidence>
<feature type="domain" description="Carbohydrate kinase PfkB" evidence="17">
    <location>
        <begin position="11"/>
        <end position="302"/>
    </location>
</feature>
<dbReference type="GO" id="GO:0097171">
    <property type="term" value="P:ADP-L-glycero-beta-D-manno-heptose biosynthetic process"/>
    <property type="evidence" value="ECO:0007669"/>
    <property type="project" value="UniProtKB-UniPathway"/>
</dbReference>
<dbReference type="PANTHER" id="PTHR46969">
    <property type="entry name" value="BIFUNCTIONAL PROTEIN HLDE"/>
    <property type="match status" value="1"/>
</dbReference>
<feature type="region of interest" description="Ribokinase" evidence="16">
    <location>
        <begin position="1"/>
        <end position="316"/>
    </location>
</feature>
<dbReference type="AlphaFoldDB" id="A0A0M6W823"/>
<dbReference type="NCBIfam" id="TIGR02199">
    <property type="entry name" value="rfaE_dom_II"/>
    <property type="match status" value="1"/>
</dbReference>
<evidence type="ECO:0000256" key="3">
    <source>
        <dbReference type="ARBA" id="ARBA00004713"/>
    </source>
</evidence>
<feature type="binding site" evidence="16">
    <location>
        <begin position="195"/>
        <end position="198"/>
    </location>
    <ligand>
        <name>ATP</name>
        <dbReference type="ChEBI" id="CHEBI:30616"/>
    </ligand>
</feature>
<organism evidence="19 20">
    <name type="scientific">Candidatus Providencia siddallii</name>
    <dbReference type="NCBI Taxonomy" id="1715285"/>
    <lineage>
        <taxon>Bacteria</taxon>
        <taxon>Pseudomonadati</taxon>
        <taxon>Pseudomonadota</taxon>
        <taxon>Gammaproteobacteria</taxon>
        <taxon>Enterobacterales</taxon>
        <taxon>Morganellaceae</taxon>
        <taxon>Providencia</taxon>
    </lineage>
</organism>
<evidence type="ECO:0000256" key="15">
    <source>
        <dbReference type="ARBA" id="ARBA00061122"/>
    </source>
</evidence>
<comment type="catalytic activity">
    <reaction evidence="13 16">
        <text>D-glycero-beta-D-manno-heptose 7-phosphate + ATP = D-glycero-beta-D-manno-heptose 1,7-bisphosphate + ADP + H(+)</text>
        <dbReference type="Rhea" id="RHEA:27473"/>
        <dbReference type="ChEBI" id="CHEBI:15378"/>
        <dbReference type="ChEBI" id="CHEBI:30616"/>
        <dbReference type="ChEBI" id="CHEBI:60204"/>
        <dbReference type="ChEBI" id="CHEBI:60208"/>
        <dbReference type="ChEBI" id="CHEBI:456216"/>
        <dbReference type="EC" id="2.7.1.167"/>
    </reaction>
</comment>
<dbReference type="GO" id="GO:0005829">
    <property type="term" value="C:cytosol"/>
    <property type="evidence" value="ECO:0007669"/>
    <property type="project" value="TreeGrafter"/>
</dbReference>
<keyword evidence="9 16" id="KW-0067">ATP-binding</keyword>
<evidence type="ECO:0000256" key="12">
    <source>
        <dbReference type="ARBA" id="ARBA00047428"/>
    </source>
</evidence>
<dbReference type="Gene3D" id="3.40.50.620">
    <property type="entry name" value="HUPs"/>
    <property type="match status" value="1"/>
</dbReference>
<dbReference type="HAMAP" id="MF_01603">
    <property type="entry name" value="HldE"/>
    <property type="match status" value="1"/>
</dbReference>
<dbReference type="Proteomes" id="UP000242301">
    <property type="component" value="Unassembled WGS sequence"/>
</dbReference>
<comment type="pathway">
    <text evidence="16">Nucleotide-sugar biosynthesis; ADP-L-glycero-beta-D-manno-heptose biosynthesis; ADP-L-glycero-beta-D-manno-heptose from D-glycero-beta-D-manno-heptose 7-phosphate: step 3/4.</text>
</comment>
<comment type="function">
    <text evidence="1 16">Catalyzes the phosphorylation of D-glycero-D-manno-heptose 7-phosphate at the C-1 position to selectively form D-glycero-beta-D-manno-heptose-1,7-bisphosphate.</text>
</comment>
<keyword evidence="6 16" id="KW-0548">Nucleotidyltransferase</keyword>
<dbReference type="UniPathway" id="UPA00356">
    <property type="reaction ID" value="UER00437"/>
</dbReference>
<comment type="catalytic activity">
    <reaction evidence="12 16">
        <text>D-glycero-beta-D-manno-heptose 1-phosphate + ATP + H(+) = ADP-D-glycero-beta-D-manno-heptose + diphosphate</text>
        <dbReference type="Rhea" id="RHEA:27465"/>
        <dbReference type="ChEBI" id="CHEBI:15378"/>
        <dbReference type="ChEBI" id="CHEBI:30616"/>
        <dbReference type="ChEBI" id="CHEBI:33019"/>
        <dbReference type="ChEBI" id="CHEBI:59967"/>
        <dbReference type="ChEBI" id="CHEBI:61593"/>
        <dbReference type="EC" id="2.7.7.70"/>
    </reaction>
</comment>
<evidence type="ECO:0000259" key="18">
    <source>
        <dbReference type="Pfam" id="PF01467"/>
    </source>
</evidence>
<evidence type="ECO:0000256" key="8">
    <source>
        <dbReference type="ARBA" id="ARBA00022777"/>
    </source>
</evidence>
<evidence type="ECO:0000256" key="5">
    <source>
        <dbReference type="ARBA" id="ARBA00022679"/>
    </source>
</evidence>
<dbReference type="NCBIfam" id="TIGR02198">
    <property type="entry name" value="rfaE_dom_I"/>
    <property type="match status" value="1"/>
</dbReference>
<accession>A0A0M6W823</accession>
<keyword evidence="20" id="KW-1185">Reference proteome</keyword>
<evidence type="ECO:0000256" key="14">
    <source>
        <dbReference type="ARBA" id="ARBA00060955"/>
    </source>
</evidence>
<dbReference type="EMBL" id="CVRF01000003">
    <property type="protein sequence ID" value="CRK85998.1"/>
    <property type="molecule type" value="Genomic_DNA"/>
</dbReference>
<feature type="active site" evidence="16">
    <location>
        <position position="264"/>
    </location>
</feature>
<evidence type="ECO:0000313" key="20">
    <source>
        <dbReference type="Proteomes" id="UP000242301"/>
    </source>
</evidence>
<dbReference type="Pfam" id="PF00294">
    <property type="entry name" value="PfkB"/>
    <property type="match status" value="1"/>
</dbReference>
<comment type="similarity">
    <text evidence="15 16">In the C-terminal section; belongs to the cytidylyltransferase family.</text>
</comment>
<reference evidence="20" key="1">
    <citation type="submission" date="2015-05" db="EMBL/GenBank/DDBJ databases">
        <authorList>
            <person name="Manzano-Marin A."/>
        </authorList>
    </citation>
    <scope>NUCLEOTIDE SEQUENCE [LARGE SCALE GENOMIC DNA]</scope>
    <source>
        <strain evidence="20">officinalis</strain>
    </source>
</reference>
<feature type="region of interest" description="Cytidylyltransferase" evidence="16">
    <location>
        <begin position="344"/>
        <end position="475"/>
    </location>
</feature>
<dbReference type="InterPro" id="IPR014729">
    <property type="entry name" value="Rossmann-like_a/b/a_fold"/>
</dbReference>
<comment type="pathway">
    <text evidence="3">Bacterial outer membrane biogenesis; LPS core biosynthesis.</text>
</comment>
<dbReference type="NCBIfam" id="NF008454">
    <property type="entry name" value="PRK11316.1"/>
    <property type="match status" value="1"/>
</dbReference>
<dbReference type="InterPro" id="IPR023030">
    <property type="entry name" value="Bifunc_HldE"/>
</dbReference>
<evidence type="ECO:0000256" key="11">
    <source>
        <dbReference type="ARBA" id="ARBA00023277"/>
    </source>
</evidence>
<dbReference type="FunFam" id="3.40.1190.20:FF:000002">
    <property type="entry name" value="Bifunctional protein HldE"/>
    <property type="match status" value="1"/>
</dbReference>
<dbReference type="PANTHER" id="PTHR46969:SF1">
    <property type="entry name" value="BIFUNCTIONAL PROTEIN HLDE"/>
    <property type="match status" value="1"/>
</dbReference>
<evidence type="ECO:0000256" key="16">
    <source>
        <dbReference type="HAMAP-Rule" id="MF_01603"/>
    </source>
</evidence>
<dbReference type="PROSITE" id="PS00583">
    <property type="entry name" value="PFKB_KINASES_1"/>
    <property type="match status" value="1"/>
</dbReference>
<comment type="function">
    <text evidence="2 16">Catalyzes the ADP transfer from ATP to D-glycero-beta-D-manno-heptose 1-phosphate, yielding ADP-D-glycero-beta-D-manno-heptose.</text>
</comment>
<dbReference type="UniPathway" id="UPA00958"/>
<comment type="similarity">
    <text evidence="14 16">In the N-terminal section; belongs to the carbohydrate kinase PfkB family.</text>
</comment>
<dbReference type="InterPro" id="IPR011913">
    <property type="entry name" value="RfaE_dom_I"/>
</dbReference>
<protein>
    <recommendedName>
        <fullName evidence="16">Bifunctional protein HldE</fullName>
    </recommendedName>
    <domain>
        <recommendedName>
            <fullName evidence="16">D-beta-D-heptose 7-phosphate kinase</fullName>
            <ecNumber evidence="16">2.7.1.167</ecNumber>
        </recommendedName>
        <alternativeName>
            <fullName evidence="16">D-beta-D-heptose 7-phosphotransferase</fullName>
        </alternativeName>
        <alternativeName>
            <fullName evidence="16">D-glycero-beta-D-manno-heptose-7-phosphate kinase</fullName>
        </alternativeName>
    </domain>
    <domain>
        <recommendedName>
            <fullName evidence="16">D-beta-D-heptose 1-phosphate adenylyltransferase</fullName>
            <ecNumber evidence="16">2.7.7.70</ecNumber>
        </recommendedName>
        <alternativeName>
            <fullName evidence="16">D-glycero-beta-D-manno-heptose 1-phosphate adenylyltransferase</fullName>
        </alternativeName>
    </domain>
</protein>
<evidence type="ECO:0000256" key="1">
    <source>
        <dbReference type="ARBA" id="ARBA00002319"/>
    </source>
</evidence>
<evidence type="ECO:0000256" key="10">
    <source>
        <dbReference type="ARBA" id="ARBA00023268"/>
    </source>
</evidence>
<evidence type="ECO:0000256" key="4">
    <source>
        <dbReference type="ARBA" id="ARBA00011738"/>
    </source>
</evidence>
<keyword evidence="10 16" id="KW-0511">Multifunctional enzyme</keyword>
<dbReference type="GO" id="GO:0033786">
    <property type="term" value="F:heptose-1-phosphate adenylyltransferase activity"/>
    <property type="evidence" value="ECO:0007669"/>
    <property type="project" value="UniProtKB-UniRule"/>
</dbReference>
<dbReference type="EC" id="2.7.7.70" evidence="16"/>
<proteinExistence type="inferred from homology"/>
<dbReference type="FunFam" id="3.40.50.620:FF:000028">
    <property type="entry name" value="Bifunctional protein HldE"/>
    <property type="match status" value="1"/>
</dbReference>
<dbReference type="SUPFAM" id="SSF52374">
    <property type="entry name" value="Nucleotidylyl transferase"/>
    <property type="match status" value="1"/>
</dbReference>
<comment type="pathway">
    <text evidence="16">Nucleotide-sugar biosynthesis; ADP-L-glycero-beta-D-manno-heptose biosynthesis; ADP-L-glycero-beta-D-manno-heptose from D-glycero-beta-D-manno-heptose 7-phosphate: step 1/4.</text>
</comment>
<keyword evidence="5 16" id="KW-0808">Transferase</keyword>
<evidence type="ECO:0000256" key="13">
    <source>
        <dbReference type="ARBA" id="ARBA00052873"/>
    </source>
</evidence>
<dbReference type="Gene3D" id="3.40.1190.20">
    <property type="match status" value="1"/>
</dbReference>
<name>A0A0M6W823_9GAMM</name>
<evidence type="ECO:0000256" key="2">
    <source>
        <dbReference type="ARBA" id="ARBA00003753"/>
    </source>
</evidence>
<dbReference type="NCBIfam" id="TIGR00125">
    <property type="entry name" value="cyt_tran_rel"/>
    <property type="match status" value="1"/>
</dbReference>
<dbReference type="GO" id="GO:0016773">
    <property type="term" value="F:phosphotransferase activity, alcohol group as acceptor"/>
    <property type="evidence" value="ECO:0007669"/>
    <property type="project" value="InterPro"/>
</dbReference>
<dbReference type="SUPFAM" id="SSF53613">
    <property type="entry name" value="Ribokinase-like"/>
    <property type="match status" value="1"/>
</dbReference>
<gene>
    <name evidence="16 19" type="primary">hldE</name>
    <name evidence="19" type="ORF">SOFFGTOCOR_0599</name>
</gene>
<dbReference type="InterPro" id="IPR002173">
    <property type="entry name" value="Carboh/pur_kinase_PfkB_CS"/>
</dbReference>
<dbReference type="GO" id="GO:0009244">
    <property type="term" value="P:lipopolysaccharide core region biosynthetic process"/>
    <property type="evidence" value="ECO:0007669"/>
    <property type="project" value="UniProtKB-UniPathway"/>
</dbReference>
<keyword evidence="7 16" id="KW-0547">Nucleotide-binding</keyword>
<dbReference type="GO" id="GO:0033785">
    <property type="term" value="F:heptose 7-phosphate kinase activity"/>
    <property type="evidence" value="ECO:0007669"/>
    <property type="project" value="UniProtKB-UniRule"/>
</dbReference>
<dbReference type="InterPro" id="IPR029056">
    <property type="entry name" value="Ribokinase-like"/>
</dbReference>
<dbReference type="STRING" id="1715285.SOFFGTOCOR_0599"/>
<keyword evidence="11 16" id="KW-0119">Carbohydrate metabolism</keyword>
<dbReference type="CDD" id="cd01172">
    <property type="entry name" value="RfaE_like"/>
    <property type="match status" value="1"/>
</dbReference>
<dbReference type="GO" id="GO:0005524">
    <property type="term" value="F:ATP binding"/>
    <property type="evidence" value="ECO:0007669"/>
    <property type="project" value="UniProtKB-UniRule"/>
</dbReference>
<sequence length="475" mass="52199">MIKRIPNYKQADILVVGDIMLDRYWHGSVNKISPEAPVPIVSINTTEERPGGAANVAMNIASLGACSRLIGFTGEDNDANILIKLLKQVNVHCELISIPTHNTINKMRILSKNQQLIRIDFEENFNNIDTQPIIERIKKALPHINALVLSDYSKGTLSQIDKIIRLANKADIPVLIDPKKNNFESYRGATILTPNLTEFEAIVGSCKNNKDTEKKGIELLNYLKLKGLLITRSEQGMILITRNESPIHLSAQAKKVFDVTGAGDTVVGILAASIASGCSIHEACILANAAAGIVVGKLGASTVTKIELKNTIYNYKNYNFGIMNENQLKKAVVNAKLHGERIVMTNGCFDILHAGHISYLTNARKLGDRLIVAVNSDESVRRLKGGSRPINPLNQRMNILIALNVIDWVIAFDDDTPERLIVKILPDILVKGGDYKKEEISGSTEVLNAGGEVKILNFIENISTTNTIKKIIKSN</sequence>
<dbReference type="InterPro" id="IPR011611">
    <property type="entry name" value="PfkB_dom"/>
</dbReference>
<keyword evidence="8 16" id="KW-0418">Kinase</keyword>
<dbReference type="EC" id="2.7.1.167" evidence="16"/>
<evidence type="ECO:0000256" key="7">
    <source>
        <dbReference type="ARBA" id="ARBA00022741"/>
    </source>
</evidence>
<evidence type="ECO:0000259" key="17">
    <source>
        <dbReference type="Pfam" id="PF00294"/>
    </source>
</evidence>
<feature type="domain" description="Cytidyltransferase-like" evidence="18">
    <location>
        <begin position="344"/>
        <end position="465"/>
    </location>
</feature>
<evidence type="ECO:0000256" key="9">
    <source>
        <dbReference type="ARBA" id="ARBA00022840"/>
    </source>
</evidence>
<dbReference type="Pfam" id="PF01467">
    <property type="entry name" value="CTP_transf_like"/>
    <property type="match status" value="1"/>
</dbReference>